<dbReference type="Gramene" id="rna-AYBTSS11_LOCUS13279">
    <property type="protein sequence ID" value="CAJ1948614.1"/>
    <property type="gene ID" value="gene-AYBTSS11_LOCUS13279"/>
</dbReference>
<evidence type="ECO:0000313" key="2">
    <source>
        <dbReference type="EMBL" id="CAJ1948614.1"/>
    </source>
</evidence>
<proteinExistence type="predicted"/>
<dbReference type="EMBL" id="OY731401">
    <property type="protein sequence ID" value="CAJ1948614.1"/>
    <property type="molecule type" value="Genomic_DNA"/>
</dbReference>
<accession>A0AA86SG19</accession>
<dbReference type="AlphaFoldDB" id="A0AA86SG19"/>
<reference evidence="2" key="1">
    <citation type="submission" date="2023-10" db="EMBL/GenBank/DDBJ databases">
        <authorList>
            <person name="Domelevo Entfellner J.-B."/>
        </authorList>
    </citation>
    <scope>NUCLEOTIDE SEQUENCE</scope>
</reference>
<protein>
    <submittedName>
        <fullName evidence="2">Uncharacterized protein</fullName>
    </submittedName>
</protein>
<sequence>MNGTLSVSVRHGHGGAHPNHLINSGFNGQQRAERKILLLPRRLKKYSFSAGDLNSREITTLDVTLFSDVEDLANVEFLDIAHRVSTDSWFLMRAGLEVEPGQVRIWIRAREIELAQRRKVWSQ</sequence>
<gene>
    <name evidence="2" type="ORF">AYBTSS11_LOCUS13279</name>
</gene>
<keyword evidence="3" id="KW-1185">Reference proteome</keyword>
<evidence type="ECO:0000256" key="1">
    <source>
        <dbReference type="SAM" id="MobiDB-lite"/>
    </source>
</evidence>
<feature type="region of interest" description="Disordered" evidence="1">
    <location>
        <begin position="1"/>
        <end position="25"/>
    </location>
</feature>
<organism evidence="2 3">
    <name type="scientific">Sphenostylis stenocarpa</name>
    <dbReference type="NCBI Taxonomy" id="92480"/>
    <lineage>
        <taxon>Eukaryota</taxon>
        <taxon>Viridiplantae</taxon>
        <taxon>Streptophyta</taxon>
        <taxon>Embryophyta</taxon>
        <taxon>Tracheophyta</taxon>
        <taxon>Spermatophyta</taxon>
        <taxon>Magnoliopsida</taxon>
        <taxon>eudicotyledons</taxon>
        <taxon>Gunneridae</taxon>
        <taxon>Pentapetalae</taxon>
        <taxon>rosids</taxon>
        <taxon>fabids</taxon>
        <taxon>Fabales</taxon>
        <taxon>Fabaceae</taxon>
        <taxon>Papilionoideae</taxon>
        <taxon>50 kb inversion clade</taxon>
        <taxon>NPAAA clade</taxon>
        <taxon>indigoferoid/millettioid clade</taxon>
        <taxon>Phaseoleae</taxon>
        <taxon>Sphenostylis</taxon>
    </lineage>
</organism>
<evidence type="ECO:0000313" key="3">
    <source>
        <dbReference type="Proteomes" id="UP001189624"/>
    </source>
</evidence>
<name>A0AA86SG19_9FABA</name>
<dbReference type="Proteomes" id="UP001189624">
    <property type="component" value="Chromosome 4"/>
</dbReference>